<dbReference type="VEuPathDB" id="FungiDB:PGUG_00059"/>
<comment type="similarity">
    <text evidence="4">Belongs to the ELP5 family.</text>
</comment>
<dbReference type="STRING" id="294746.A5D9V4"/>
<evidence type="ECO:0000313" key="10">
    <source>
        <dbReference type="Proteomes" id="UP000001997"/>
    </source>
</evidence>
<dbReference type="FunCoup" id="A5D9V4">
    <property type="interactions" value="1089"/>
</dbReference>
<comment type="pathway">
    <text evidence="3">tRNA modification; 5-methoxycarbonylmethyl-2-thiouridine-tRNA biosynthesis.</text>
</comment>
<dbReference type="InParanoid" id="A5D9V4"/>
<dbReference type="AlphaFoldDB" id="A5D9V4"/>
<evidence type="ECO:0000256" key="3">
    <source>
        <dbReference type="ARBA" id="ARBA00005043"/>
    </source>
</evidence>
<comment type="subcellular location">
    <subcellularLocation>
        <location evidence="2">Cytoplasm</location>
    </subcellularLocation>
    <subcellularLocation>
        <location evidence="1">Nucleus</location>
    </subcellularLocation>
</comment>
<keyword evidence="8" id="KW-0539">Nucleus</keyword>
<dbReference type="eggNOG" id="ENOG502QQIZ">
    <property type="taxonomic scope" value="Eukaryota"/>
</dbReference>
<accession>A5D9V4</accession>
<evidence type="ECO:0000313" key="9">
    <source>
        <dbReference type="EMBL" id="EDK35961.2"/>
    </source>
</evidence>
<organism evidence="9 10">
    <name type="scientific">Meyerozyma guilliermondii (strain ATCC 6260 / CBS 566 / DSM 6381 / JCM 1539 / NBRC 10279 / NRRL Y-324)</name>
    <name type="common">Yeast</name>
    <name type="synonym">Candida guilliermondii</name>
    <dbReference type="NCBI Taxonomy" id="294746"/>
    <lineage>
        <taxon>Eukaryota</taxon>
        <taxon>Fungi</taxon>
        <taxon>Dikarya</taxon>
        <taxon>Ascomycota</taxon>
        <taxon>Saccharomycotina</taxon>
        <taxon>Pichiomycetes</taxon>
        <taxon>Debaryomycetaceae</taxon>
        <taxon>Meyerozyma</taxon>
    </lineage>
</organism>
<protein>
    <recommendedName>
        <fullName evidence="5">Elongator complex protein 5</fullName>
    </recommendedName>
</protein>
<gene>
    <name evidence="9" type="ORF">PGUG_00059</name>
</gene>
<dbReference type="RefSeq" id="XP_001486682.2">
    <property type="nucleotide sequence ID" value="XM_001486632.1"/>
</dbReference>
<keyword evidence="10" id="KW-1185">Reference proteome</keyword>
<dbReference type="OMA" id="WEPESTF"/>
<dbReference type="CDD" id="cd19496">
    <property type="entry name" value="Elp5"/>
    <property type="match status" value="1"/>
</dbReference>
<dbReference type="GeneID" id="5129742"/>
<dbReference type="OrthoDB" id="166907at2759"/>
<proteinExistence type="inferred from homology"/>
<evidence type="ECO:0000256" key="5">
    <source>
        <dbReference type="ARBA" id="ARBA00020264"/>
    </source>
</evidence>
<keyword evidence="6" id="KW-0963">Cytoplasm</keyword>
<dbReference type="PANTHER" id="PTHR15641">
    <property type="entry name" value="ELONGATOR COMPLEX PROTEIN 5"/>
    <property type="match status" value="1"/>
</dbReference>
<dbReference type="EMBL" id="CH408155">
    <property type="protein sequence ID" value="EDK35961.2"/>
    <property type="molecule type" value="Genomic_DNA"/>
</dbReference>
<dbReference type="GO" id="GO:0005634">
    <property type="term" value="C:nucleus"/>
    <property type="evidence" value="ECO:0007669"/>
    <property type="project" value="UniProtKB-SubCell"/>
</dbReference>
<dbReference type="UniPathway" id="UPA00988"/>
<sequence length="316" mass="35897">MSLTILTSDCRAREIGDGSDEMRPATNMNQNSLVILNRILSLKENSPFLLILDSLAQSAHYLIRELAAKNNEITYLSFETVNRPSYASKWLECHGKSVEEIIKETKSDTKQQLVIVDSLNYFSSQQLTQLVSGIIAHPGTTLAGVYHTNSNYSHINSRQFSYYPSELTILCYIASSILEVEPILKDPHDEEVLDSYIQKLQPPIGFDLHSPKFAVALHYRRKSGRTLTYQYLIDANTHVYEVQEQKKTLNQEDESLLKDLTTFNLATNVKQKAAREQVELPFLQAQEALGSAGGAIVYEFEKDDDYDEEDPYEDPF</sequence>
<name>A5D9V4_PICGU</name>
<evidence type="ECO:0000256" key="7">
    <source>
        <dbReference type="ARBA" id="ARBA00022694"/>
    </source>
</evidence>
<dbReference type="Proteomes" id="UP000001997">
    <property type="component" value="Unassembled WGS sequence"/>
</dbReference>
<dbReference type="InterPro" id="IPR027417">
    <property type="entry name" value="P-loop_NTPase"/>
</dbReference>
<keyword evidence="7" id="KW-0819">tRNA processing</keyword>
<dbReference type="HOGENOM" id="CLU_050414_1_0_1"/>
<dbReference type="GO" id="GO:0002098">
    <property type="term" value="P:tRNA wobble uridine modification"/>
    <property type="evidence" value="ECO:0007669"/>
    <property type="project" value="InterPro"/>
</dbReference>
<evidence type="ECO:0000256" key="8">
    <source>
        <dbReference type="ARBA" id="ARBA00023242"/>
    </source>
</evidence>
<evidence type="ECO:0000256" key="4">
    <source>
        <dbReference type="ARBA" id="ARBA00009567"/>
    </source>
</evidence>
<dbReference type="GO" id="GO:0033588">
    <property type="term" value="C:elongator holoenzyme complex"/>
    <property type="evidence" value="ECO:0007669"/>
    <property type="project" value="InterPro"/>
</dbReference>
<dbReference type="GO" id="GO:0005829">
    <property type="term" value="C:cytosol"/>
    <property type="evidence" value="ECO:0007669"/>
    <property type="project" value="TreeGrafter"/>
</dbReference>
<reference evidence="9 10" key="1">
    <citation type="journal article" date="2009" name="Nature">
        <title>Evolution of pathogenicity and sexual reproduction in eight Candida genomes.</title>
        <authorList>
            <person name="Butler G."/>
            <person name="Rasmussen M.D."/>
            <person name="Lin M.F."/>
            <person name="Santos M.A."/>
            <person name="Sakthikumar S."/>
            <person name="Munro C.A."/>
            <person name="Rheinbay E."/>
            <person name="Grabherr M."/>
            <person name="Forche A."/>
            <person name="Reedy J.L."/>
            <person name="Agrafioti I."/>
            <person name="Arnaud M.B."/>
            <person name="Bates S."/>
            <person name="Brown A.J."/>
            <person name="Brunke S."/>
            <person name="Costanzo M.C."/>
            <person name="Fitzpatrick D.A."/>
            <person name="de Groot P.W."/>
            <person name="Harris D."/>
            <person name="Hoyer L.L."/>
            <person name="Hube B."/>
            <person name="Klis F.M."/>
            <person name="Kodira C."/>
            <person name="Lennard N."/>
            <person name="Logue M.E."/>
            <person name="Martin R."/>
            <person name="Neiman A.M."/>
            <person name="Nikolaou E."/>
            <person name="Quail M.A."/>
            <person name="Quinn J."/>
            <person name="Santos M.C."/>
            <person name="Schmitzberger F.F."/>
            <person name="Sherlock G."/>
            <person name="Shah P."/>
            <person name="Silverstein K.A."/>
            <person name="Skrzypek M.S."/>
            <person name="Soll D."/>
            <person name="Staggs R."/>
            <person name="Stansfield I."/>
            <person name="Stumpf M.P."/>
            <person name="Sudbery P.E."/>
            <person name="Srikantha T."/>
            <person name="Zeng Q."/>
            <person name="Berman J."/>
            <person name="Berriman M."/>
            <person name="Heitman J."/>
            <person name="Gow N.A."/>
            <person name="Lorenz M.C."/>
            <person name="Birren B.W."/>
            <person name="Kellis M."/>
            <person name="Cuomo C.A."/>
        </authorList>
    </citation>
    <scope>NUCLEOTIDE SEQUENCE [LARGE SCALE GENOMIC DNA]</scope>
    <source>
        <strain evidence="10">ATCC 6260 / CBS 566 / DSM 6381 / JCM 1539 / NBRC 10279 / NRRL Y-324</strain>
    </source>
</reference>
<evidence type="ECO:0000256" key="6">
    <source>
        <dbReference type="ARBA" id="ARBA00022490"/>
    </source>
</evidence>
<dbReference type="Gene3D" id="3.40.50.300">
    <property type="entry name" value="P-loop containing nucleotide triphosphate hydrolases"/>
    <property type="match status" value="1"/>
</dbReference>
<evidence type="ECO:0000256" key="1">
    <source>
        <dbReference type="ARBA" id="ARBA00004123"/>
    </source>
</evidence>
<dbReference type="KEGG" id="pgu:PGUG_00059"/>
<dbReference type="InterPro" id="IPR019519">
    <property type="entry name" value="Elp5"/>
</dbReference>
<dbReference type="Pfam" id="PF10483">
    <property type="entry name" value="Elong_Iki1"/>
    <property type="match status" value="1"/>
</dbReference>
<evidence type="ECO:0000256" key="2">
    <source>
        <dbReference type="ARBA" id="ARBA00004496"/>
    </source>
</evidence>
<dbReference type="GO" id="GO:0000049">
    <property type="term" value="F:tRNA binding"/>
    <property type="evidence" value="ECO:0007669"/>
    <property type="project" value="TreeGrafter"/>
</dbReference>
<dbReference type="PANTHER" id="PTHR15641:SF1">
    <property type="entry name" value="ELONGATOR COMPLEX PROTEIN 5"/>
    <property type="match status" value="1"/>
</dbReference>